<dbReference type="Proteomes" id="UP000823786">
    <property type="component" value="Unassembled WGS sequence"/>
</dbReference>
<accession>A0ABS4ESN3</accession>
<comment type="caution">
    <text evidence="1">The sequence shown here is derived from an EMBL/GenBank/DDBJ whole genome shotgun (WGS) entry which is preliminary data.</text>
</comment>
<dbReference type="EMBL" id="JAGGJV010000008">
    <property type="protein sequence ID" value="MBP1860959.1"/>
    <property type="molecule type" value="Genomic_DNA"/>
</dbReference>
<evidence type="ECO:0008006" key="3">
    <source>
        <dbReference type="Google" id="ProtNLM"/>
    </source>
</evidence>
<name>A0ABS4ESN3_9HYPH</name>
<protein>
    <recommendedName>
        <fullName evidence="3">Lipoprotein</fullName>
    </recommendedName>
</protein>
<keyword evidence="2" id="KW-1185">Reference proteome</keyword>
<gene>
    <name evidence="1" type="ORF">J2Z75_004480</name>
</gene>
<organism evidence="1 2">
    <name type="scientific">Rhizobium herbae</name>
    <dbReference type="NCBI Taxonomy" id="508661"/>
    <lineage>
        <taxon>Bacteria</taxon>
        <taxon>Pseudomonadati</taxon>
        <taxon>Pseudomonadota</taxon>
        <taxon>Alphaproteobacteria</taxon>
        <taxon>Hyphomicrobiales</taxon>
        <taxon>Rhizobiaceae</taxon>
        <taxon>Rhizobium/Agrobacterium group</taxon>
        <taxon>Rhizobium</taxon>
    </lineage>
</organism>
<evidence type="ECO:0000313" key="1">
    <source>
        <dbReference type="EMBL" id="MBP1860959.1"/>
    </source>
</evidence>
<evidence type="ECO:0000313" key="2">
    <source>
        <dbReference type="Proteomes" id="UP000823786"/>
    </source>
</evidence>
<proteinExistence type="predicted"/>
<reference evidence="1 2" key="1">
    <citation type="submission" date="2021-03" db="EMBL/GenBank/DDBJ databases">
        <title>Genomic Encyclopedia of Type Strains, Phase IV (KMG-IV): sequencing the most valuable type-strain genomes for metagenomic binning, comparative biology and taxonomic classification.</title>
        <authorList>
            <person name="Goeker M."/>
        </authorList>
    </citation>
    <scope>NUCLEOTIDE SEQUENCE [LARGE SCALE GENOMIC DNA]</scope>
    <source>
        <strain evidence="1 2">DSM 26427</strain>
    </source>
</reference>
<sequence>MLQIRCSSAARALSLDHDVASRPIAEDGRMRISSPARSPTVLSLAACCLTLLLAAGSPARADDTVPMPDNIIFVTSTGYWEESGDPLNVLDPNGTRTAENQPAAGSSNPAQRGYYKLVAVRQPEGNAHIFLQQIALDAAGPKVVSSAELEEFSAMKAYVTDIRPETSDGVANQPGLFATVYLKTDPTAAEPETWTVLIDDIGDIKVERETN</sequence>